<evidence type="ECO:0000313" key="4">
    <source>
        <dbReference type="Proteomes" id="UP000198210"/>
    </source>
</evidence>
<evidence type="ECO:0000259" key="2">
    <source>
        <dbReference type="PROSITE" id="PS50943"/>
    </source>
</evidence>
<dbReference type="Proteomes" id="UP000198210">
    <property type="component" value="Chromosome I"/>
</dbReference>
<dbReference type="Pfam" id="PF01381">
    <property type="entry name" value="HTH_3"/>
    <property type="match status" value="1"/>
</dbReference>
<feature type="region of interest" description="Disordered" evidence="1">
    <location>
        <begin position="1"/>
        <end position="25"/>
    </location>
</feature>
<accession>A0A1C5HC78</accession>
<sequence>MMTGGSDWRDVKAKARELDPTWEEPGRVARRGRMREQMLAAVSGAQLAEIRKQLGMTQTQLAEAAGLSQARISQIENGETTTLETLRAYVTGLGGHVEVVARIGNIQLNVA</sequence>
<feature type="domain" description="HTH cro/C1-type" evidence="2">
    <location>
        <begin position="47"/>
        <end position="100"/>
    </location>
</feature>
<dbReference type="Gene3D" id="1.10.260.40">
    <property type="entry name" value="lambda repressor-like DNA-binding domains"/>
    <property type="match status" value="1"/>
</dbReference>
<dbReference type="SMART" id="SM00530">
    <property type="entry name" value="HTH_XRE"/>
    <property type="match status" value="1"/>
</dbReference>
<evidence type="ECO:0000313" key="3">
    <source>
        <dbReference type="EMBL" id="SCG43628.1"/>
    </source>
</evidence>
<dbReference type="SUPFAM" id="SSF47413">
    <property type="entry name" value="lambda repressor-like DNA-binding domains"/>
    <property type="match status" value="1"/>
</dbReference>
<dbReference type="AlphaFoldDB" id="A0A1C5HC78"/>
<keyword evidence="4" id="KW-1185">Reference proteome</keyword>
<protein>
    <submittedName>
        <fullName evidence="3">Helix-turn-helix</fullName>
    </submittedName>
</protein>
<name>A0A1C5HC78_9ACTN</name>
<evidence type="ECO:0000256" key="1">
    <source>
        <dbReference type="SAM" id="MobiDB-lite"/>
    </source>
</evidence>
<proteinExistence type="predicted"/>
<dbReference type="InterPro" id="IPR010982">
    <property type="entry name" value="Lambda_DNA-bd_dom_sf"/>
</dbReference>
<dbReference type="EMBL" id="LT607751">
    <property type="protein sequence ID" value="SCG43628.1"/>
    <property type="molecule type" value="Genomic_DNA"/>
</dbReference>
<gene>
    <name evidence="3" type="ORF">GA0074704_1443</name>
</gene>
<dbReference type="PROSITE" id="PS50943">
    <property type="entry name" value="HTH_CROC1"/>
    <property type="match status" value="1"/>
</dbReference>
<organism evidence="3 4">
    <name type="scientific">Micromonospora siamensis</name>
    <dbReference type="NCBI Taxonomy" id="299152"/>
    <lineage>
        <taxon>Bacteria</taxon>
        <taxon>Bacillati</taxon>
        <taxon>Actinomycetota</taxon>
        <taxon>Actinomycetes</taxon>
        <taxon>Micromonosporales</taxon>
        <taxon>Micromonosporaceae</taxon>
        <taxon>Micromonospora</taxon>
    </lineage>
</organism>
<feature type="compositionally biased region" description="Basic and acidic residues" evidence="1">
    <location>
        <begin position="7"/>
        <end position="25"/>
    </location>
</feature>
<dbReference type="GO" id="GO:0003677">
    <property type="term" value="F:DNA binding"/>
    <property type="evidence" value="ECO:0007669"/>
    <property type="project" value="InterPro"/>
</dbReference>
<reference evidence="3 4" key="1">
    <citation type="submission" date="2016-06" db="EMBL/GenBank/DDBJ databases">
        <authorList>
            <person name="Kjaerup R.B."/>
            <person name="Dalgaard T.S."/>
            <person name="Juul-Madsen H.R."/>
        </authorList>
    </citation>
    <scope>NUCLEOTIDE SEQUENCE [LARGE SCALE GENOMIC DNA]</scope>
    <source>
        <strain evidence="3 4">DSM 45097</strain>
    </source>
</reference>
<dbReference type="CDD" id="cd00093">
    <property type="entry name" value="HTH_XRE"/>
    <property type="match status" value="1"/>
</dbReference>
<dbReference type="InterPro" id="IPR001387">
    <property type="entry name" value="Cro/C1-type_HTH"/>
</dbReference>